<name>A0A511T4P6_MYXFU</name>
<dbReference type="EMBL" id="BJXR01000031">
    <property type="protein sequence ID" value="GEN09146.1"/>
    <property type="molecule type" value="Genomic_DNA"/>
</dbReference>
<accession>A0A511T4P6</accession>
<evidence type="ECO:0000313" key="1">
    <source>
        <dbReference type="EMBL" id="GEN09146.1"/>
    </source>
</evidence>
<dbReference type="AlphaFoldDB" id="A0A511T4P6"/>
<gene>
    <name evidence="1" type="ORF">MFU01_41830</name>
    <name evidence="2" type="ORF">SAMN05443572_105401</name>
</gene>
<comment type="caution">
    <text evidence="1">The sequence shown here is derived from an EMBL/GenBank/DDBJ whole genome shotgun (WGS) entry which is preliminary data.</text>
</comment>
<reference evidence="1 4" key="2">
    <citation type="submission" date="2019-07" db="EMBL/GenBank/DDBJ databases">
        <title>Whole genome shotgun sequence of Myxococcus fulvus NBRC 100333.</title>
        <authorList>
            <person name="Hosoyama A."/>
            <person name="Uohara A."/>
            <person name="Ohji S."/>
            <person name="Ichikawa N."/>
        </authorList>
    </citation>
    <scope>NUCLEOTIDE SEQUENCE [LARGE SCALE GENOMIC DNA]</scope>
    <source>
        <strain evidence="1 4">NBRC 100333</strain>
    </source>
</reference>
<organism evidence="1 4">
    <name type="scientific">Myxococcus fulvus</name>
    <dbReference type="NCBI Taxonomy" id="33"/>
    <lineage>
        <taxon>Bacteria</taxon>
        <taxon>Pseudomonadati</taxon>
        <taxon>Myxococcota</taxon>
        <taxon>Myxococcia</taxon>
        <taxon>Myxococcales</taxon>
        <taxon>Cystobacterineae</taxon>
        <taxon>Myxococcaceae</taxon>
        <taxon>Myxococcus</taxon>
    </lineage>
</organism>
<protein>
    <submittedName>
        <fullName evidence="1">Uncharacterized protein</fullName>
    </submittedName>
</protein>
<evidence type="ECO:0000313" key="4">
    <source>
        <dbReference type="Proteomes" id="UP000321514"/>
    </source>
</evidence>
<proteinExistence type="predicted"/>
<dbReference type="EMBL" id="FOIB01000005">
    <property type="protein sequence ID" value="SEU15841.1"/>
    <property type="molecule type" value="Genomic_DNA"/>
</dbReference>
<sequence>MESWLQEAVEACALKDCHASVHDLLDCFCGQFHIRPVALPRFTPQTAQDWLSRRSPGQWFTTQDHDLHGFMAWWRGHGILFFDNQRKEAEQRFTIVHEVAHFVLEEWLPRRRALSVFGPEILPVLDGERAPSPEEALTLFFEQVPLNLRTDLMARDASGGYASRDVVVAEHRADRVALELLAPVERVLPLVKQLSREDAIRSLQFQFHLPVVKATEYIDGLRRRLRMSRFSIAEFLGVEEG</sequence>
<evidence type="ECO:0000313" key="3">
    <source>
        <dbReference type="Proteomes" id="UP000183760"/>
    </source>
</evidence>
<dbReference type="Gene3D" id="1.10.10.2910">
    <property type="match status" value="1"/>
</dbReference>
<dbReference type="Proteomes" id="UP000321514">
    <property type="component" value="Unassembled WGS sequence"/>
</dbReference>
<keyword evidence="3" id="KW-1185">Reference proteome</keyword>
<reference evidence="2 3" key="1">
    <citation type="submission" date="2016-10" db="EMBL/GenBank/DDBJ databases">
        <authorList>
            <person name="Varghese N."/>
            <person name="Submissions S."/>
        </authorList>
    </citation>
    <scope>NUCLEOTIDE SEQUENCE [LARGE SCALE GENOMIC DNA]</scope>
    <source>
        <strain evidence="2 3">DSM 16525</strain>
    </source>
</reference>
<dbReference type="STRING" id="1334629.MFUL124B02_27280"/>
<dbReference type="RefSeq" id="WP_083560161.1">
    <property type="nucleotide sequence ID" value="NZ_BJXR01000031.1"/>
</dbReference>
<dbReference type="Proteomes" id="UP000183760">
    <property type="component" value="Unassembled WGS sequence"/>
</dbReference>
<evidence type="ECO:0000313" key="2">
    <source>
        <dbReference type="EMBL" id="SEU15841.1"/>
    </source>
</evidence>